<gene>
    <name evidence="1" type="ORF">Ato02nite_030940</name>
</gene>
<accession>A0A919TBY0</accession>
<evidence type="ECO:0000313" key="1">
    <source>
        <dbReference type="EMBL" id="GIM91301.1"/>
    </source>
</evidence>
<reference evidence="1 2" key="1">
    <citation type="submission" date="2021-03" db="EMBL/GenBank/DDBJ databases">
        <title>Whole genome shotgun sequence of Actinoplanes toevensis NBRC 105298.</title>
        <authorList>
            <person name="Komaki H."/>
            <person name="Tamura T."/>
        </authorList>
    </citation>
    <scope>NUCLEOTIDE SEQUENCE [LARGE SCALE GENOMIC DNA]</scope>
    <source>
        <strain evidence="1 2">NBRC 105298</strain>
    </source>
</reference>
<comment type="caution">
    <text evidence="1">The sequence shown here is derived from an EMBL/GenBank/DDBJ whole genome shotgun (WGS) entry which is preliminary data.</text>
</comment>
<organism evidence="1 2">
    <name type="scientific">Paractinoplanes toevensis</name>
    <dbReference type="NCBI Taxonomy" id="571911"/>
    <lineage>
        <taxon>Bacteria</taxon>
        <taxon>Bacillati</taxon>
        <taxon>Actinomycetota</taxon>
        <taxon>Actinomycetes</taxon>
        <taxon>Micromonosporales</taxon>
        <taxon>Micromonosporaceae</taxon>
        <taxon>Paractinoplanes</taxon>
    </lineage>
</organism>
<dbReference type="RefSeq" id="WP_213007206.1">
    <property type="nucleotide sequence ID" value="NZ_BOQN01000043.1"/>
</dbReference>
<dbReference type="Pfam" id="PF05630">
    <property type="entry name" value="NPP1"/>
    <property type="match status" value="1"/>
</dbReference>
<protein>
    <recommendedName>
        <fullName evidence="3">Necrosis inducing protein (NPP1)</fullName>
    </recommendedName>
</protein>
<dbReference type="PANTHER" id="PTHR33657:SF6">
    <property type="entry name" value="SECRETED PROTEIN"/>
    <property type="match status" value="1"/>
</dbReference>
<dbReference type="PANTHER" id="PTHR33657">
    <property type="entry name" value="DOMAIN PROTEIN, PUTATIVE (AFU_ORTHOLOGUE AFUA_5G00600)-RELATED"/>
    <property type="match status" value="1"/>
</dbReference>
<proteinExistence type="predicted"/>
<dbReference type="AlphaFoldDB" id="A0A919TBY0"/>
<name>A0A919TBY0_9ACTN</name>
<dbReference type="InterPro" id="IPR008701">
    <property type="entry name" value="NPP1"/>
</dbReference>
<sequence>MAGDHERVIPPSIDIDICGWCAVAYGLYFEKDQALANSSIGGHRHDWEHVLVWVQNDAAEYVATSAHGDFNIYPSTSVIWTGNHPKIVYHKDGAGTHDFRLANSGDEPLETRTAPGSIRLWSAGPASRPQAPATR</sequence>
<evidence type="ECO:0008006" key="3">
    <source>
        <dbReference type="Google" id="ProtNLM"/>
    </source>
</evidence>
<keyword evidence="2" id="KW-1185">Reference proteome</keyword>
<dbReference type="EMBL" id="BOQN01000043">
    <property type="protein sequence ID" value="GIM91301.1"/>
    <property type="molecule type" value="Genomic_DNA"/>
</dbReference>
<dbReference type="Proteomes" id="UP000677082">
    <property type="component" value="Unassembled WGS sequence"/>
</dbReference>
<evidence type="ECO:0000313" key="2">
    <source>
        <dbReference type="Proteomes" id="UP000677082"/>
    </source>
</evidence>